<evidence type="ECO:0000259" key="2">
    <source>
        <dbReference type="SMART" id="SM00235"/>
    </source>
</evidence>
<dbReference type="PANTHER" id="PTHR10127:SF850">
    <property type="entry name" value="METALLOENDOPEPTIDASE"/>
    <property type="match status" value="1"/>
</dbReference>
<organism evidence="3 4">
    <name type="scientific">Myxococcus llanfairpwllgwyngyllgogerychwyrndrobwllllantysiliogogogochensis</name>
    <dbReference type="NCBI Taxonomy" id="2590453"/>
    <lineage>
        <taxon>Bacteria</taxon>
        <taxon>Pseudomonadati</taxon>
        <taxon>Myxococcota</taxon>
        <taxon>Myxococcia</taxon>
        <taxon>Myxococcales</taxon>
        <taxon>Cystobacterineae</taxon>
        <taxon>Myxococcaceae</taxon>
        <taxon>Myxococcus</taxon>
    </lineage>
</organism>
<gene>
    <name evidence="3" type="ORF">FJV41_25905</name>
</gene>
<dbReference type="InterPro" id="IPR006026">
    <property type="entry name" value="Peptidase_Metallo"/>
</dbReference>
<feature type="region of interest" description="Disordered" evidence="1">
    <location>
        <begin position="1"/>
        <end position="50"/>
    </location>
</feature>
<dbReference type="EMBL" id="VIFM01000114">
    <property type="protein sequence ID" value="TQF13060.1"/>
    <property type="molecule type" value="Genomic_DNA"/>
</dbReference>
<protein>
    <recommendedName>
        <fullName evidence="2">Peptidase metallopeptidase domain-containing protein</fullName>
    </recommendedName>
</protein>
<feature type="compositionally biased region" description="Low complexity" evidence="1">
    <location>
        <begin position="38"/>
        <end position="50"/>
    </location>
</feature>
<comment type="caution">
    <text evidence="3">The sequence shown here is derived from an EMBL/GenBank/DDBJ whole genome shotgun (WGS) entry which is preliminary data.</text>
</comment>
<dbReference type="GO" id="GO:0008270">
    <property type="term" value="F:zinc ion binding"/>
    <property type="evidence" value="ECO:0007669"/>
    <property type="project" value="InterPro"/>
</dbReference>
<dbReference type="InterPro" id="IPR001506">
    <property type="entry name" value="Peptidase_M12A"/>
</dbReference>
<keyword evidence="4" id="KW-1185">Reference proteome</keyword>
<dbReference type="GO" id="GO:0006508">
    <property type="term" value="P:proteolysis"/>
    <property type="evidence" value="ECO:0007669"/>
    <property type="project" value="InterPro"/>
</dbReference>
<dbReference type="CDD" id="cd04327">
    <property type="entry name" value="ZnMc_MMP_like_3"/>
    <property type="match status" value="1"/>
</dbReference>
<dbReference type="GO" id="GO:0004222">
    <property type="term" value="F:metalloendopeptidase activity"/>
    <property type="evidence" value="ECO:0007669"/>
    <property type="project" value="InterPro"/>
</dbReference>
<dbReference type="SMART" id="SM00235">
    <property type="entry name" value="ZnMc"/>
    <property type="match status" value="1"/>
</dbReference>
<evidence type="ECO:0000313" key="3">
    <source>
        <dbReference type="EMBL" id="TQF13060.1"/>
    </source>
</evidence>
<dbReference type="Gene3D" id="3.40.390.10">
    <property type="entry name" value="Collagenase (Catalytic Domain)"/>
    <property type="match status" value="1"/>
</dbReference>
<dbReference type="Pfam" id="PF01400">
    <property type="entry name" value="Astacin"/>
    <property type="match status" value="1"/>
</dbReference>
<sequence length="418" mass="47388">MTDKLKQNAGGARGRGRSKPRAAAPEPTIRRGRKAAPRARTAGKTGRATTSETTKALGYAYCALPQVPERPLPPDLNARRLRLIRMNEQKWANGTVLHYYFFDKATDGEEVRLANGTTRFVPWTTTDTEKDVVRAAFERWTQVGLGLKFQEVASRDEAEVRIGFMRDDGAWSYVGRDILAQGQDERTMNFGWDLTEHPREIDTAIHEIGHTLGFPHEHQNPHAGIIWDEEAVYAALARPPNSWSRETTFHNIIRKLVASSVEGSTWDPDSVMEYPFQPGLIKEPIEYFRNGLTPKGGLSDQDKAWARTMYPPLTEQDYTALQPFQSVRLQLKPGQQRNFTFTPQETRTYELRTFGVSDTVMVLFEKSGTGLRFLAGDDDSGLGTNAALKLKLFRGREYVVRLRLYYEERAGESAIMLW</sequence>
<evidence type="ECO:0000313" key="4">
    <source>
        <dbReference type="Proteomes" id="UP000315369"/>
    </source>
</evidence>
<dbReference type="InterPro" id="IPR024079">
    <property type="entry name" value="MetalloPept_cat_dom_sf"/>
</dbReference>
<reference evidence="3 4" key="1">
    <citation type="submission" date="2019-06" db="EMBL/GenBank/DDBJ databases">
        <authorList>
            <person name="Livingstone P."/>
            <person name="Whitworth D."/>
        </authorList>
    </citation>
    <scope>NUCLEOTIDE SEQUENCE [LARGE SCALE GENOMIC DNA]</scope>
    <source>
        <strain evidence="3 4">AM401</strain>
    </source>
</reference>
<dbReference type="Proteomes" id="UP000315369">
    <property type="component" value="Unassembled WGS sequence"/>
</dbReference>
<dbReference type="SUPFAM" id="SSF55486">
    <property type="entry name" value="Metalloproteases ('zincins'), catalytic domain"/>
    <property type="match status" value="1"/>
</dbReference>
<name>A0A540WVV5_9BACT</name>
<dbReference type="AlphaFoldDB" id="A0A540WVV5"/>
<dbReference type="OrthoDB" id="3669864at2"/>
<dbReference type="PANTHER" id="PTHR10127">
    <property type="entry name" value="DISCOIDIN, CUB, EGF, LAMININ , AND ZINC METALLOPROTEASE DOMAIN CONTAINING"/>
    <property type="match status" value="1"/>
</dbReference>
<accession>A0A540WVV5</accession>
<dbReference type="RefSeq" id="WP_141645229.1">
    <property type="nucleotide sequence ID" value="NZ_VIFM01000114.1"/>
</dbReference>
<feature type="domain" description="Peptidase metallopeptidase" evidence="2">
    <location>
        <begin position="87"/>
        <end position="259"/>
    </location>
</feature>
<proteinExistence type="predicted"/>
<evidence type="ECO:0000256" key="1">
    <source>
        <dbReference type="SAM" id="MobiDB-lite"/>
    </source>
</evidence>